<accession>A0A8H5D5V2</accession>
<dbReference type="SUPFAM" id="SSF54909">
    <property type="entry name" value="Dimeric alpha+beta barrel"/>
    <property type="match status" value="1"/>
</dbReference>
<dbReference type="Proteomes" id="UP000559027">
    <property type="component" value="Unassembled WGS sequence"/>
</dbReference>
<dbReference type="OrthoDB" id="2851338at2759"/>
<reference evidence="1 2" key="1">
    <citation type="journal article" date="2020" name="ISME J.">
        <title>Uncovering the hidden diversity of litter-decomposition mechanisms in mushroom-forming fungi.</title>
        <authorList>
            <person name="Floudas D."/>
            <person name="Bentzer J."/>
            <person name="Ahren D."/>
            <person name="Johansson T."/>
            <person name="Persson P."/>
            <person name="Tunlid A."/>
        </authorList>
    </citation>
    <scope>NUCLEOTIDE SEQUENCE [LARGE SCALE GENOMIC DNA]</scope>
    <source>
        <strain evidence="1 2">CBS 146.42</strain>
    </source>
</reference>
<evidence type="ECO:0000313" key="1">
    <source>
        <dbReference type="EMBL" id="KAF5354242.1"/>
    </source>
</evidence>
<sequence length="219" mass="24635">MSSAAQGLLFVLGQCEPDVSTKEFNDWYDGEHAPARLTVPGITTAIRYKQVDGEKPEWLALYDLASPETTKSPAYLELRNTASEIEKALIPRLPVLQRRIYSLIAQSTKPNLPSAALPGKYLLMVLWSVPADLDAEFINGWLRGRRYKIVDGVDLSVKGKGPTIEGWDYLVMHDWEQGGYMETEEFKGAISTPWSAKIKERVNGVLLRPFELHRDFGKP</sequence>
<gene>
    <name evidence="1" type="ORF">D9756_006993</name>
</gene>
<evidence type="ECO:0000313" key="2">
    <source>
        <dbReference type="Proteomes" id="UP000559027"/>
    </source>
</evidence>
<dbReference type="InterPro" id="IPR011008">
    <property type="entry name" value="Dimeric_a/b-barrel"/>
</dbReference>
<dbReference type="AlphaFoldDB" id="A0A8H5D5V2"/>
<dbReference type="EMBL" id="JAACJO010000009">
    <property type="protein sequence ID" value="KAF5354242.1"/>
    <property type="molecule type" value="Genomic_DNA"/>
</dbReference>
<name>A0A8H5D5V2_9AGAR</name>
<comment type="caution">
    <text evidence="1">The sequence shown here is derived from an EMBL/GenBank/DDBJ whole genome shotgun (WGS) entry which is preliminary data.</text>
</comment>
<organism evidence="1 2">
    <name type="scientific">Leucocoprinus leucothites</name>
    <dbReference type="NCBI Taxonomy" id="201217"/>
    <lineage>
        <taxon>Eukaryota</taxon>
        <taxon>Fungi</taxon>
        <taxon>Dikarya</taxon>
        <taxon>Basidiomycota</taxon>
        <taxon>Agaricomycotina</taxon>
        <taxon>Agaricomycetes</taxon>
        <taxon>Agaricomycetidae</taxon>
        <taxon>Agaricales</taxon>
        <taxon>Agaricineae</taxon>
        <taxon>Agaricaceae</taxon>
        <taxon>Leucocoprinus</taxon>
    </lineage>
</organism>
<proteinExistence type="predicted"/>
<protein>
    <submittedName>
        <fullName evidence="1">Uncharacterized protein</fullName>
    </submittedName>
</protein>
<keyword evidence="2" id="KW-1185">Reference proteome</keyword>